<reference evidence="2" key="1">
    <citation type="submission" date="2014-09" db="EMBL/GenBank/DDBJ databases">
        <authorList>
            <person name="Magalhaes I.L.F."/>
            <person name="Oliveira U."/>
            <person name="Santos F.R."/>
            <person name="Vidigal T.H.D.A."/>
            <person name="Brescovit A.D."/>
            <person name="Santos A.J."/>
        </authorList>
    </citation>
    <scope>NUCLEOTIDE SEQUENCE</scope>
    <source>
        <tissue evidence="2">Shoot tissue taken approximately 20 cm above the soil surface</tissue>
    </source>
</reference>
<feature type="compositionally biased region" description="Polar residues" evidence="1">
    <location>
        <begin position="1"/>
        <end position="10"/>
    </location>
</feature>
<proteinExistence type="predicted"/>
<evidence type="ECO:0000313" key="2">
    <source>
        <dbReference type="EMBL" id="JAE01580.1"/>
    </source>
</evidence>
<feature type="region of interest" description="Disordered" evidence="1">
    <location>
        <begin position="1"/>
        <end position="20"/>
    </location>
</feature>
<organism evidence="2">
    <name type="scientific">Arundo donax</name>
    <name type="common">Giant reed</name>
    <name type="synonym">Donax arundinaceus</name>
    <dbReference type="NCBI Taxonomy" id="35708"/>
    <lineage>
        <taxon>Eukaryota</taxon>
        <taxon>Viridiplantae</taxon>
        <taxon>Streptophyta</taxon>
        <taxon>Embryophyta</taxon>
        <taxon>Tracheophyta</taxon>
        <taxon>Spermatophyta</taxon>
        <taxon>Magnoliopsida</taxon>
        <taxon>Liliopsida</taxon>
        <taxon>Poales</taxon>
        <taxon>Poaceae</taxon>
        <taxon>PACMAD clade</taxon>
        <taxon>Arundinoideae</taxon>
        <taxon>Arundineae</taxon>
        <taxon>Arundo</taxon>
    </lineage>
</organism>
<name>A0A0A9ELI6_ARUDO</name>
<sequence length="20" mass="2391">MFKPSPSSELSRQRLQELTR</sequence>
<feature type="compositionally biased region" description="Basic and acidic residues" evidence="1">
    <location>
        <begin position="11"/>
        <end position="20"/>
    </location>
</feature>
<evidence type="ECO:0000256" key="1">
    <source>
        <dbReference type="SAM" id="MobiDB-lite"/>
    </source>
</evidence>
<accession>A0A0A9ELI6</accession>
<protein>
    <submittedName>
        <fullName evidence="2">Uncharacterized protein</fullName>
    </submittedName>
</protein>
<dbReference type="AlphaFoldDB" id="A0A0A9ELI6"/>
<dbReference type="EMBL" id="GBRH01196316">
    <property type="protein sequence ID" value="JAE01580.1"/>
    <property type="molecule type" value="Transcribed_RNA"/>
</dbReference>
<reference evidence="2" key="2">
    <citation type="journal article" date="2015" name="Data Brief">
        <title>Shoot transcriptome of the giant reed, Arundo donax.</title>
        <authorList>
            <person name="Barrero R.A."/>
            <person name="Guerrero F.D."/>
            <person name="Moolhuijzen P."/>
            <person name="Goolsby J.A."/>
            <person name="Tidwell J."/>
            <person name="Bellgard S.E."/>
            <person name="Bellgard M.I."/>
        </authorList>
    </citation>
    <scope>NUCLEOTIDE SEQUENCE</scope>
    <source>
        <tissue evidence="2">Shoot tissue taken approximately 20 cm above the soil surface</tissue>
    </source>
</reference>